<feature type="compositionally biased region" description="Polar residues" evidence="5">
    <location>
        <begin position="939"/>
        <end position="966"/>
    </location>
</feature>
<evidence type="ECO:0008006" key="8">
    <source>
        <dbReference type="Google" id="ProtNLM"/>
    </source>
</evidence>
<accession>A0A8H5G3K0</accession>
<keyword evidence="7" id="KW-1185">Reference proteome</keyword>
<dbReference type="EMBL" id="JAACJM010000050">
    <property type="protein sequence ID" value="KAF5357720.1"/>
    <property type="molecule type" value="Genomic_DNA"/>
</dbReference>
<dbReference type="PROSITE" id="PS50082">
    <property type="entry name" value="WD_REPEATS_2"/>
    <property type="match status" value="4"/>
</dbReference>
<feature type="repeat" description="WD" evidence="4">
    <location>
        <begin position="188"/>
        <end position="220"/>
    </location>
</feature>
<dbReference type="PANTHER" id="PTHR19862:SF14">
    <property type="entry name" value="WD REPEAT-CONTAINING PROTEIN 48"/>
    <property type="match status" value="1"/>
</dbReference>
<dbReference type="AlphaFoldDB" id="A0A8H5G3K0"/>
<protein>
    <recommendedName>
        <fullName evidence="8">WD40 repeat-like protein</fullName>
    </recommendedName>
</protein>
<evidence type="ECO:0000256" key="1">
    <source>
        <dbReference type="ARBA" id="ARBA00006917"/>
    </source>
</evidence>
<dbReference type="SMART" id="SM00320">
    <property type="entry name" value="WD40"/>
    <property type="match status" value="8"/>
</dbReference>
<feature type="compositionally biased region" description="Polar residues" evidence="5">
    <location>
        <begin position="472"/>
        <end position="492"/>
    </location>
</feature>
<feature type="compositionally biased region" description="Polar residues" evidence="5">
    <location>
        <begin position="1098"/>
        <end position="1117"/>
    </location>
</feature>
<dbReference type="PRINTS" id="PR00320">
    <property type="entry name" value="GPROTEINBRPT"/>
</dbReference>
<organism evidence="6 7">
    <name type="scientific">Tetrapyrgos nigripes</name>
    <dbReference type="NCBI Taxonomy" id="182062"/>
    <lineage>
        <taxon>Eukaryota</taxon>
        <taxon>Fungi</taxon>
        <taxon>Dikarya</taxon>
        <taxon>Basidiomycota</taxon>
        <taxon>Agaricomycotina</taxon>
        <taxon>Agaricomycetes</taxon>
        <taxon>Agaricomycetidae</taxon>
        <taxon>Agaricales</taxon>
        <taxon>Marasmiineae</taxon>
        <taxon>Marasmiaceae</taxon>
        <taxon>Tetrapyrgos</taxon>
    </lineage>
</organism>
<name>A0A8H5G3K0_9AGAR</name>
<feature type="compositionally biased region" description="Basic and acidic residues" evidence="5">
    <location>
        <begin position="668"/>
        <end position="690"/>
    </location>
</feature>
<keyword evidence="2 4" id="KW-0853">WD repeat</keyword>
<feature type="repeat" description="WD" evidence="4">
    <location>
        <begin position="280"/>
        <end position="321"/>
    </location>
</feature>
<feature type="repeat" description="WD" evidence="4">
    <location>
        <begin position="230"/>
        <end position="271"/>
    </location>
</feature>
<dbReference type="CDD" id="cd17041">
    <property type="entry name" value="Ubl_WDR48"/>
    <property type="match status" value="1"/>
</dbReference>
<dbReference type="PROSITE" id="PS50294">
    <property type="entry name" value="WD_REPEATS_REGION"/>
    <property type="match status" value="2"/>
</dbReference>
<dbReference type="GO" id="GO:0000724">
    <property type="term" value="P:double-strand break repair via homologous recombination"/>
    <property type="evidence" value="ECO:0007669"/>
    <property type="project" value="TreeGrafter"/>
</dbReference>
<dbReference type="PANTHER" id="PTHR19862">
    <property type="entry name" value="WD REPEAT-CONTAINING PROTEIN 48"/>
    <property type="match status" value="1"/>
</dbReference>
<dbReference type="CDD" id="cd00200">
    <property type="entry name" value="WD40"/>
    <property type="match status" value="1"/>
</dbReference>
<dbReference type="PROSITE" id="PS00678">
    <property type="entry name" value="WD_REPEATS_1"/>
    <property type="match status" value="1"/>
</dbReference>
<evidence type="ECO:0000256" key="5">
    <source>
        <dbReference type="SAM" id="MobiDB-lite"/>
    </source>
</evidence>
<evidence type="ECO:0000313" key="7">
    <source>
        <dbReference type="Proteomes" id="UP000559256"/>
    </source>
</evidence>
<reference evidence="6 7" key="1">
    <citation type="journal article" date="2020" name="ISME J.">
        <title>Uncovering the hidden diversity of litter-decomposition mechanisms in mushroom-forming fungi.</title>
        <authorList>
            <person name="Floudas D."/>
            <person name="Bentzer J."/>
            <person name="Ahren D."/>
            <person name="Johansson T."/>
            <person name="Persson P."/>
            <person name="Tunlid A."/>
        </authorList>
    </citation>
    <scope>NUCLEOTIDE SEQUENCE [LARGE SCALE GENOMIC DNA]</scope>
    <source>
        <strain evidence="6 7">CBS 291.85</strain>
    </source>
</reference>
<comment type="similarity">
    <text evidence="1">Belongs to the WD repeat WDR48 family.</text>
</comment>
<feature type="region of interest" description="Disordered" evidence="5">
    <location>
        <begin position="842"/>
        <end position="863"/>
    </location>
</feature>
<keyword evidence="3" id="KW-0677">Repeat</keyword>
<comment type="caution">
    <text evidence="6">The sequence shown here is derived from an EMBL/GenBank/DDBJ whole genome shotgun (WGS) entry which is preliminary data.</text>
</comment>
<dbReference type="InterPro" id="IPR015943">
    <property type="entry name" value="WD40/YVTN_repeat-like_dom_sf"/>
</dbReference>
<evidence type="ECO:0000256" key="2">
    <source>
        <dbReference type="ARBA" id="ARBA00022574"/>
    </source>
</evidence>
<dbReference type="InterPro" id="IPR036322">
    <property type="entry name" value="WD40_repeat_dom_sf"/>
</dbReference>
<feature type="region of interest" description="Disordered" evidence="5">
    <location>
        <begin position="877"/>
        <end position="982"/>
    </location>
</feature>
<dbReference type="SUPFAM" id="SSF50978">
    <property type="entry name" value="WD40 repeat-like"/>
    <property type="match status" value="1"/>
</dbReference>
<feature type="region of interest" description="Disordered" evidence="5">
    <location>
        <begin position="1092"/>
        <end position="1119"/>
    </location>
</feature>
<dbReference type="Gene3D" id="2.130.10.10">
    <property type="entry name" value="YVTN repeat-like/Quinoprotein amine dehydrogenase"/>
    <property type="match status" value="2"/>
</dbReference>
<feature type="region of interest" description="Disordered" evidence="5">
    <location>
        <begin position="662"/>
        <end position="690"/>
    </location>
</feature>
<feature type="compositionally biased region" description="Basic and acidic residues" evidence="5">
    <location>
        <begin position="770"/>
        <end position="790"/>
    </location>
</feature>
<feature type="region of interest" description="Disordered" evidence="5">
    <location>
        <begin position="764"/>
        <end position="797"/>
    </location>
</feature>
<feature type="region of interest" description="Disordered" evidence="5">
    <location>
        <begin position="560"/>
        <end position="581"/>
    </location>
</feature>
<evidence type="ECO:0000313" key="6">
    <source>
        <dbReference type="EMBL" id="KAF5357720.1"/>
    </source>
</evidence>
<feature type="region of interest" description="Disordered" evidence="5">
    <location>
        <begin position="459"/>
        <end position="497"/>
    </location>
</feature>
<feature type="repeat" description="WD" evidence="4">
    <location>
        <begin position="322"/>
        <end position="363"/>
    </location>
</feature>
<evidence type="ECO:0000256" key="4">
    <source>
        <dbReference type="PROSITE-ProRule" id="PRU00221"/>
    </source>
</evidence>
<dbReference type="InterPro" id="IPR021772">
    <property type="entry name" value="WDR48/Bun107"/>
</dbReference>
<dbReference type="Pfam" id="PF00400">
    <property type="entry name" value="WD40"/>
    <property type="match status" value="4"/>
</dbReference>
<dbReference type="Proteomes" id="UP000559256">
    <property type="component" value="Unassembled WGS sequence"/>
</dbReference>
<gene>
    <name evidence="6" type="ORF">D9758_007423</name>
</gene>
<dbReference type="OrthoDB" id="2421129at2759"/>
<proteinExistence type="inferred from homology"/>
<dbReference type="InterPro" id="IPR001680">
    <property type="entry name" value="WD40_rpt"/>
</dbReference>
<dbReference type="InterPro" id="IPR020472">
    <property type="entry name" value="WD40_PAC1"/>
</dbReference>
<sequence>MAQSRRRVSYVIPPPTEPVLRLQLPSYGVSRIGLTGPLLLPIDSTTLPSAEEPHRSSRTPRHRLGVSSLALDCSTQLTGRNAPEGILYSGGRDGQIMSWDLHIPMKKRAPVSANDMPRSRWEMMTGWGDDEDDEDEDEERVISDGDVLGEVTAAKRQKNSTGLPYEQQWETDIEAYQLGQPSTSRQCAYMQTDWINDIALCNYNQTVVSASSDGTVKAWNPHSQQDPSIIGTHSDYVRCLAPCREQNWVASGSFDRTIKLWDLSRLSHSEALVTLNPADASAPKSSVYAIAADPFGHAVASGTPERVIRLWDPRSGKRTGKLVGHTDNIRAILISEDSKYLLTGSADASIKLWSLSSQRCLHTFEHHTDSVWSLFSSHPSLETFYSGDRTGLVCRVDVEDCTGVSEGECILLCRDTQESSTAEGVNKIVAMDDNLVWTASGSSTIRRWKVPHRRATRANASILDSEDRRQMSESPTGSSLNRDQSVRSSTSFHSDHLSYHDKDDRDMLFGVPFESLVRLTSPNDTFYSSRGRDPEVATLYSAASVMSVPRTNMRSPTNFSHGTRHHHLHSHGSPLRSPKTDDTVVLEMPPARLLYEERELAADAQPLNREPDSVIGGDNGFVRSIVLNDRVHALTVDISGEVAVWDIVRCICAGKYSREDVATASMRGSRDGSDSGRGEREHSPREALESVRERIEGEAVVLPWAAADTKGGLLTIHLNEKCFDAEVYADEVGFAHDRYVTDESKRKWVLRNLFLAFIREEQRMRRKRDRSNSRDSGKGRRDSTSHENRRSLRSSSVVISSPKMLPAVAPAVAMSSRSSPLLTPMIPLNIKDVLPAIPQSPNDATPMPGRMRSGTWDSSITPTTNKDIDYFSVARRPSVPSPPTPDEFSGWSGPGIGKSPDSGQQTPITPSGIMGRIVKNFKGTKKSANDTPVTPAAGQVSTIPEASTASEDSTSQNNPQNTALQTLLSGPLSPPPSSEAPIHSLPNHITLLISEETSLGYRTVYRGTVNSAGHDVHALEEAMPMWLIEYLLTNKTTTLPPLVKISFILLPHPNKDPSAEQLPELLNITQSKLTASRWLRVRKLVNHVQDKLDKINNPGASSKPNSPRSSIEGSQHSPRPKAEDLYEILCNDIVLPLDMTLAAVRQYVWRQSSELTMYYRAKPPSKPIKTDPSIPP</sequence>
<dbReference type="InterPro" id="IPR019775">
    <property type="entry name" value="WD40_repeat_CS"/>
</dbReference>
<dbReference type="Pfam" id="PF11816">
    <property type="entry name" value="DUF3337"/>
    <property type="match status" value="1"/>
</dbReference>
<dbReference type="GO" id="GO:0043130">
    <property type="term" value="F:ubiquitin binding"/>
    <property type="evidence" value="ECO:0007669"/>
    <property type="project" value="TreeGrafter"/>
</dbReference>
<evidence type="ECO:0000256" key="3">
    <source>
        <dbReference type="ARBA" id="ARBA00022737"/>
    </source>
</evidence>
<dbReference type="InterPro" id="IPR051246">
    <property type="entry name" value="WDR48"/>
</dbReference>